<feature type="compositionally biased region" description="Basic and acidic residues" evidence="1">
    <location>
        <begin position="120"/>
        <end position="137"/>
    </location>
</feature>
<gene>
    <name evidence="2" type="ORF">Forpe1208_v012211</name>
</gene>
<dbReference type="AlphaFoldDB" id="A0A8J5NP65"/>
<accession>A0A8J5NP65</accession>
<name>A0A8J5NP65_FUSOX</name>
<dbReference type="EMBL" id="JAELUQ010000009">
    <property type="protein sequence ID" value="KAG7408595.1"/>
    <property type="molecule type" value="Genomic_DNA"/>
</dbReference>
<evidence type="ECO:0000313" key="3">
    <source>
        <dbReference type="Proteomes" id="UP000694050"/>
    </source>
</evidence>
<feature type="region of interest" description="Disordered" evidence="1">
    <location>
        <begin position="112"/>
        <end position="139"/>
    </location>
</feature>
<reference evidence="2" key="1">
    <citation type="submission" date="2021-04" db="EMBL/GenBank/DDBJ databases">
        <title>First draft genome resource for Brassicaceae pathogens Fusarium oxysporum f. sp. raphani and Fusarium oxysporum f. sp. rapae.</title>
        <authorList>
            <person name="Asai S."/>
        </authorList>
    </citation>
    <scope>NUCLEOTIDE SEQUENCE</scope>
    <source>
        <strain evidence="2">Tf1208</strain>
    </source>
</reference>
<evidence type="ECO:0000256" key="1">
    <source>
        <dbReference type="SAM" id="MobiDB-lite"/>
    </source>
</evidence>
<organism evidence="2 3">
    <name type="scientific">Fusarium oxysporum f. sp. rapae</name>
    <dbReference type="NCBI Taxonomy" id="485398"/>
    <lineage>
        <taxon>Eukaryota</taxon>
        <taxon>Fungi</taxon>
        <taxon>Dikarya</taxon>
        <taxon>Ascomycota</taxon>
        <taxon>Pezizomycotina</taxon>
        <taxon>Sordariomycetes</taxon>
        <taxon>Hypocreomycetidae</taxon>
        <taxon>Hypocreales</taxon>
        <taxon>Nectriaceae</taxon>
        <taxon>Fusarium</taxon>
        <taxon>Fusarium oxysporum species complex</taxon>
    </lineage>
</organism>
<evidence type="ECO:0000313" key="2">
    <source>
        <dbReference type="EMBL" id="KAG7408595.1"/>
    </source>
</evidence>
<protein>
    <submittedName>
        <fullName evidence="2">Uncharacterized protein</fullName>
    </submittedName>
</protein>
<comment type="caution">
    <text evidence="2">The sequence shown here is derived from an EMBL/GenBank/DDBJ whole genome shotgun (WGS) entry which is preliminary data.</text>
</comment>
<proteinExistence type="predicted"/>
<sequence>MDFASYKPNRLRLLYMAYKKLGSEIYAELDPEGRLEHCNLQRATNMIPDLVHKLPNDRRAHICNKLDQAIARRLECEPHYKYAPERKKQDHQTYIRFLRKIQEHLSEWQQLEEEVQPAEETTKQEKETTSAEDERADNVGPFLTPAQLDFLDFLEIVVGIAEKAAALWVDVAHHKLPSWVASTCM</sequence>
<dbReference type="Proteomes" id="UP000694050">
    <property type="component" value="Unassembled WGS sequence"/>
</dbReference>